<sequence length="407" mass="46517">MKHSYIILLLLLPIMLNGQDKDLKLKFSGFTDTYHAVRSQSPNDFMSSRSRLRTELEASKGKSYMFVSLNSIHNSVLEDQTGIELREAFLQHTTDNWDFKVGRQIVIWGVADGLRITDVVSPLDYTEFLARDYDDIRIPVNALKLKYFTSKISVEAIFIPVSSFFIVPTSVNNPWSVISTYDGIQTETNLDKYPDKTFSNSEYGGRASFYLSGVDISISALHTWNKFPIFESTTSSAYDTVFIHGQYNRMDMLGMDFSFPVGQFVMRGEAAEYFGELQETNSGERIERNTTNVLWGVDWYPGGEWNITAQYSHKLISDYVDILANKRNTVFATLGITKSTLRSTLKLSSFTYLDISNSGFFNRTSADYSLSDQIHLLAGYDWFHGDNGVFAIYKDNSEYWFKAKFNF</sequence>
<dbReference type="EMBL" id="BAMD01000052">
    <property type="protein sequence ID" value="GAF04662.1"/>
    <property type="molecule type" value="Genomic_DNA"/>
</dbReference>
<dbReference type="Pfam" id="PF06980">
    <property type="entry name" value="DUF1302"/>
    <property type="match status" value="1"/>
</dbReference>
<evidence type="ECO:0000313" key="2">
    <source>
        <dbReference type="Proteomes" id="UP000019402"/>
    </source>
</evidence>
<name>W7Y8T7_9BACT</name>
<keyword evidence="2" id="KW-1185">Reference proteome</keyword>
<dbReference type="OrthoDB" id="9801336at2"/>
<protein>
    <submittedName>
        <fullName evidence="1">Uncharacterized protein</fullName>
    </submittedName>
</protein>
<dbReference type="Proteomes" id="UP000019402">
    <property type="component" value="Unassembled WGS sequence"/>
</dbReference>
<proteinExistence type="predicted"/>
<dbReference type="eggNOG" id="COG4773">
    <property type="taxonomic scope" value="Bacteria"/>
</dbReference>
<dbReference type="InterPro" id="IPR010727">
    <property type="entry name" value="DUF1302"/>
</dbReference>
<gene>
    <name evidence="1" type="ORF">JCM21142_93376</name>
</gene>
<comment type="caution">
    <text evidence="1">The sequence shown here is derived from an EMBL/GenBank/DDBJ whole genome shotgun (WGS) entry which is preliminary data.</text>
</comment>
<evidence type="ECO:0000313" key="1">
    <source>
        <dbReference type="EMBL" id="GAF04662.1"/>
    </source>
</evidence>
<dbReference type="AlphaFoldDB" id="W7Y8T7"/>
<organism evidence="1 2">
    <name type="scientific">Saccharicrinis fermentans DSM 9555 = JCM 21142</name>
    <dbReference type="NCBI Taxonomy" id="869213"/>
    <lineage>
        <taxon>Bacteria</taxon>
        <taxon>Pseudomonadati</taxon>
        <taxon>Bacteroidota</taxon>
        <taxon>Bacteroidia</taxon>
        <taxon>Marinilabiliales</taxon>
        <taxon>Marinilabiliaceae</taxon>
        <taxon>Saccharicrinis</taxon>
    </lineage>
</organism>
<dbReference type="STRING" id="869213.GCA_000517085_00036"/>
<dbReference type="SUPFAM" id="SSF56935">
    <property type="entry name" value="Porins"/>
    <property type="match status" value="1"/>
</dbReference>
<reference evidence="1 2" key="1">
    <citation type="journal article" date="2014" name="Genome Announc.">
        <title>Draft Genome Sequence of Cytophaga fermentans JCM 21142T, a Facultative Anaerobe Isolated from Marine Mud.</title>
        <authorList>
            <person name="Starns D."/>
            <person name="Oshima K."/>
            <person name="Suda W."/>
            <person name="Iino T."/>
            <person name="Yuki M."/>
            <person name="Inoue J."/>
            <person name="Kitamura K."/>
            <person name="Iida T."/>
            <person name="Darby A."/>
            <person name="Hattori M."/>
            <person name="Ohkuma M."/>
        </authorList>
    </citation>
    <scope>NUCLEOTIDE SEQUENCE [LARGE SCALE GENOMIC DNA]</scope>
    <source>
        <strain evidence="1 2">JCM 21142</strain>
    </source>
</reference>
<dbReference type="RefSeq" id="WP_027470154.1">
    <property type="nucleotide sequence ID" value="NZ_BAMD01000052.1"/>
</dbReference>
<accession>W7Y8T7</accession>